<name>A0ABV6UXN5_9ACTN</name>
<dbReference type="PANTHER" id="PTHR21337:SF0">
    <property type="entry name" value="PHOSPHO-2-DEHYDRO-3-DEOXYHEPTONATE ALDOLASE"/>
    <property type="match status" value="1"/>
</dbReference>
<proteinExistence type="inferred from homology"/>
<reference evidence="4 5" key="1">
    <citation type="submission" date="2024-09" db="EMBL/GenBank/DDBJ databases">
        <authorList>
            <person name="Lee S.D."/>
        </authorList>
    </citation>
    <scope>NUCLEOTIDE SEQUENCE [LARGE SCALE GENOMIC DNA]</scope>
    <source>
        <strain evidence="4 5">N1-5</strain>
    </source>
</reference>
<comment type="catalytic activity">
    <reaction evidence="3">
        <text>D-erythrose 4-phosphate + phosphoenolpyruvate + H2O = 7-phospho-2-dehydro-3-deoxy-D-arabino-heptonate + phosphate</text>
        <dbReference type="Rhea" id="RHEA:14717"/>
        <dbReference type="ChEBI" id="CHEBI:15377"/>
        <dbReference type="ChEBI" id="CHEBI:16897"/>
        <dbReference type="ChEBI" id="CHEBI:43474"/>
        <dbReference type="ChEBI" id="CHEBI:58394"/>
        <dbReference type="ChEBI" id="CHEBI:58702"/>
        <dbReference type="EC" id="2.5.1.54"/>
    </reaction>
</comment>
<comment type="pathway">
    <text evidence="3">Metabolic intermediate biosynthesis; chorismate biosynthesis; chorismate from D-erythrose 4-phosphate and phosphoenolpyruvate: step 1/7.</text>
</comment>
<dbReference type="InterPro" id="IPR002480">
    <property type="entry name" value="DAHP_synth_2"/>
</dbReference>
<dbReference type="Proteomes" id="UP001592528">
    <property type="component" value="Unassembled WGS sequence"/>
</dbReference>
<keyword evidence="3" id="KW-0028">Amino-acid biosynthesis</keyword>
<dbReference type="NCBIfam" id="TIGR01358">
    <property type="entry name" value="DAHP_synth_II"/>
    <property type="match status" value="1"/>
</dbReference>
<evidence type="ECO:0000313" key="5">
    <source>
        <dbReference type="Proteomes" id="UP001592528"/>
    </source>
</evidence>
<dbReference type="Gene3D" id="3.20.20.70">
    <property type="entry name" value="Aldolase class I"/>
    <property type="match status" value="1"/>
</dbReference>
<gene>
    <name evidence="4" type="ORF">ACEZDJ_33485</name>
</gene>
<comment type="caution">
    <text evidence="4">The sequence shown here is derived from an EMBL/GenBank/DDBJ whole genome shotgun (WGS) entry which is preliminary data.</text>
</comment>
<comment type="similarity">
    <text evidence="1 3">Belongs to the class-II DAHP synthase family.</text>
</comment>
<accession>A0ABV6UXN5</accession>
<dbReference type="GO" id="GO:0003849">
    <property type="term" value="F:3-deoxy-7-phosphoheptulonate synthase activity"/>
    <property type="evidence" value="ECO:0007669"/>
    <property type="project" value="UniProtKB-EC"/>
</dbReference>
<evidence type="ECO:0000256" key="1">
    <source>
        <dbReference type="ARBA" id="ARBA00008911"/>
    </source>
</evidence>
<dbReference type="Pfam" id="PF01474">
    <property type="entry name" value="DAHP_synth_2"/>
    <property type="match status" value="1"/>
</dbReference>
<dbReference type="InterPro" id="IPR013785">
    <property type="entry name" value="Aldolase_TIM"/>
</dbReference>
<keyword evidence="5" id="KW-1185">Reference proteome</keyword>
<evidence type="ECO:0000313" key="4">
    <source>
        <dbReference type="EMBL" id="MFC1406218.1"/>
    </source>
</evidence>
<evidence type="ECO:0000256" key="3">
    <source>
        <dbReference type="RuleBase" id="RU363071"/>
    </source>
</evidence>
<keyword evidence="2 3" id="KW-0808">Transferase</keyword>
<sequence length="454" mass="50131">MTVNVETHPEGDSAQGFSWQSLPAAQQPEWPDPEALRKSLADLASYPPLVFAGECDQLRTRLAAVAKGEAFLLQGGDCAEAFDGVSADQIRNKLKTLLQMAVVLTYAASVPVVKVGRIAGQYSKPRSKPTETRDGVTLPVYRGDSVNGFAFTPEARRPDPERLKRMYNASASTLNLVRAFTTGGYADLRQVHAWNQDFVRNSPSGQRYERLAKEIDSALSFMNACGVDPEEFRTVEFYSSHEALVLDYETALTRTDSRTGKLYDVSGHMVWIGERTRQLDHAHIEFASQISNPIGVKLGPTTSVDEALTLIDRLDPEREPGRLTFITRMGAGKVRDNLPQLVEKVTASGAVPVWICDPMHGNTFEAETGHKTRRFDDVLDEVKGFFEVHRALGTHPGGIHVELTGDDVTECVGGGDEVFVDDLHQRYETACDPRLNRSQSLDLAFLVAEMYRGA</sequence>
<dbReference type="EC" id="2.5.1.54" evidence="3"/>
<dbReference type="RefSeq" id="WP_030248445.1">
    <property type="nucleotide sequence ID" value="NZ_JBHEZZ010000027.1"/>
</dbReference>
<protein>
    <recommendedName>
        <fullName evidence="3">Phospho-2-dehydro-3-deoxyheptonate aldolase</fullName>
        <ecNumber evidence="3">2.5.1.54</ecNumber>
    </recommendedName>
</protein>
<organism evidence="4 5">
    <name type="scientific">Streptacidiphilus cavernicola</name>
    <dbReference type="NCBI Taxonomy" id="3342716"/>
    <lineage>
        <taxon>Bacteria</taxon>
        <taxon>Bacillati</taxon>
        <taxon>Actinomycetota</taxon>
        <taxon>Actinomycetes</taxon>
        <taxon>Kitasatosporales</taxon>
        <taxon>Streptomycetaceae</taxon>
        <taxon>Streptacidiphilus</taxon>
    </lineage>
</organism>
<evidence type="ECO:0000256" key="2">
    <source>
        <dbReference type="ARBA" id="ARBA00022679"/>
    </source>
</evidence>
<dbReference type="SUPFAM" id="SSF51569">
    <property type="entry name" value="Aldolase"/>
    <property type="match status" value="1"/>
</dbReference>
<keyword evidence="3" id="KW-0057">Aromatic amino acid biosynthesis</keyword>
<dbReference type="PANTHER" id="PTHR21337">
    <property type="entry name" value="PHOSPHO-2-DEHYDRO-3-DEOXYHEPTONATE ALDOLASE 1, 2"/>
    <property type="match status" value="1"/>
</dbReference>
<dbReference type="EMBL" id="JBHEZZ010000027">
    <property type="protein sequence ID" value="MFC1406218.1"/>
    <property type="molecule type" value="Genomic_DNA"/>
</dbReference>